<protein>
    <submittedName>
        <fullName evidence="8">Uncharacterized protein</fullName>
    </submittedName>
</protein>
<dbReference type="InterPro" id="IPR045894">
    <property type="entry name" value="At5g08430-like"/>
</dbReference>
<dbReference type="Proteomes" id="UP001180020">
    <property type="component" value="Unassembled WGS sequence"/>
</dbReference>
<dbReference type="CDD" id="cd10567">
    <property type="entry name" value="SWIB-MDM2_like"/>
    <property type="match status" value="1"/>
</dbReference>
<dbReference type="InterPro" id="IPR035445">
    <property type="entry name" value="GYF-like_dom_sf"/>
</dbReference>
<dbReference type="Pfam" id="PF02201">
    <property type="entry name" value="SWIB"/>
    <property type="match status" value="1"/>
</dbReference>
<evidence type="ECO:0000313" key="8">
    <source>
        <dbReference type="EMBL" id="KAK1322997.1"/>
    </source>
</evidence>
<feature type="compositionally biased region" description="Basic and acidic residues" evidence="4">
    <location>
        <begin position="620"/>
        <end position="634"/>
    </location>
</feature>
<dbReference type="SUPFAM" id="SSF57903">
    <property type="entry name" value="FYVE/PHD zinc finger"/>
    <property type="match status" value="1"/>
</dbReference>
<keyword evidence="1" id="KW-0479">Metal-binding</keyword>
<dbReference type="InterPro" id="IPR003169">
    <property type="entry name" value="GYF"/>
</dbReference>
<reference evidence="8" key="1">
    <citation type="journal article" date="2023" name="Nat. Commun.">
        <title>Diploid and tetraploid genomes of Acorus and the evolution of monocots.</title>
        <authorList>
            <person name="Ma L."/>
            <person name="Liu K.W."/>
            <person name="Li Z."/>
            <person name="Hsiao Y.Y."/>
            <person name="Qi Y."/>
            <person name="Fu T."/>
            <person name="Tang G.D."/>
            <person name="Zhang D."/>
            <person name="Sun W.H."/>
            <person name="Liu D.K."/>
            <person name="Li Y."/>
            <person name="Chen G.Z."/>
            <person name="Liu X.D."/>
            <person name="Liao X.Y."/>
            <person name="Jiang Y.T."/>
            <person name="Yu X."/>
            <person name="Hao Y."/>
            <person name="Huang J."/>
            <person name="Zhao X.W."/>
            <person name="Ke S."/>
            <person name="Chen Y.Y."/>
            <person name="Wu W.L."/>
            <person name="Hsu J.L."/>
            <person name="Lin Y.F."/>
            <person name="Huang M.D."/>
            <person name="Li C.Y."/>
            <person name="Huang L."/>
            <person name="Wang Z.W."/>
            <person name="Zhao X."/>
            <person name="Zhong W.Y."/>
            <person name="Peng D.H."/>
            <person name="Ahmad S."/>
            <person name="Lan S."/>
            <person name="Zhang J.S."/>
            <person name="Tsai W.C."/>
            <person name="Van de Peer Y."/>
            <person name="Liu Z.J."/>
        </authorList>
    </citation>
    <scope>NUCLEOTIDE SEQUENCE</scope>
    <source>
        <strain evidence="8">CP</strain>
    </source>
</reference>
<dbReference type="GO" id="GO:0008270">
    <property type="term" value="F:zinc ion binding"/>
    <property type="evidence" value="ECO:0007669"/>
    <property type="project" value="UniProtKB-KW"/>
</dbReference>
<evidence type="ECO:0000256" key="2">
    <source>
        <dbReference type="ARBA" id="ARBA00022771"/>
    </source>
</evidence>
<dbReference type="Gene3D" id="1.10.245.10">
    <property type="entry name" value="SWIB/MDM2 domain"/>
    <property type="match status" value="1"/>
</dbReference>
<feature type="domain" description="GYF" evidence="5">
    <location>
        <begin position="718"/>
        <end position="772"/>
    </location>
</feature>
<dbReference type="PROSITE" id="PS50829">
    <property type="entry name" value="GYF"/>
    <property type="match status" value="1"/>
</dbReference>
<dbReference type="SMART" id="SM00249">
    <property type="entry name" value="PHD"/>
    <property type="match status" value="1"/>
</dbReference>
<evidence type="ECO:0000259" key="7">
    <source>
        <dbReference type="PROSITE" id="PS51925"/>
    </source>
</evidence>
<dbReference type="GO" id="GO:0003677">
    <property type="term" value="F:DNA binding"/>
    <property type="evidence" value="ECO:0007669"/>
    <property type="project" value="InterPro"/>
</dbReference>
<name>A0AAV9FBX4_ACOCL</name>
<reference evidence="8" key="2">
    <citation type="submission" date="2023-06" db="EMBL/GenBank/DDBJ databases">
        <authorList>
            <person name="Ma L."/>
            <person name="Liu K.-W."/>
            <person name="Li Z."/>
            <person name="Hsiao Y.-Y."/>
            <person name="Qi Y."/>
            <person name="Fu T."/>
            <person name="Tang G."/>
            <person name="Zhang D."/>
            <person name="Sun W.-H."/>
            <person name="Liu D.-K."/>
            <person name="Li Y."/>
            <person name="Chen G.-Z."/>
            <person name="Liu X.-D."/>
            <person name="Liao X.-Y."/>
            <person name="Jiang Y.-T."/>
            <person name="Yu X."/>
            <person name="Hao Y."/>
            <person name="Huang J."/>
            <person name="Zhao X.-W."/>
            <person name="Ke S."/>
            <person name="Chen Y.-Y."/>
            <person name="Wu W.-L."/>
            <person name="Hsu J.-L."/>
            <person name="Lin Y.-F."/>
            <person name="Huang M.-D."/>
            <person name="Li C.-Y."/>
            <person name="Huang L."/>
            <person name="Wang Z.-W."/>
            <person name="Zhao X."/>
            <person name="Zhong W.-Y."/>
            <person name="Peng D.-H."/>
            <person name="Ahmad S."/>
            <person name="Lan S."/>
            <person name="Zhang J.-S."/>
            <person name="Tsai W.-C."/>
            <person name="Van De Peer Y."/>
            <person name="Liu Z.-J."/>
        </authorList>
    </citation>
    <scope>NUCLEOTIDE SEQUENCE</scope>
    <source>
        <strain evidence="8">CP</strain>
        <tissue evidence="8">Leaves</tissue>
    </source>
</reference>
<dbReference type="SMART" id="SM00444">
    <property type="entry name" value="GYF"/>
    <property type="match status" value="1"/>
</dbReference>
<dbReference type="SUPFAM" id="SSF159042">
    <property type="entry name" value="Plus3-like"/>
    <property type="match status" value="1"/>
</dbReference>
<evidence type="ECO:0000313" key="9">
    <source>
        <dbReference type="Proteomes" id="UP001180020"/>
    </source>
</evidence>
<dbReference type="Pfam" id="PF25980">
    <property type="entry name" value="NERD_plant"/>
    <property type="match status" value="1"/>
</dbReference>
<keyword evidence="9" id="KW-1185">Reference proteome</keyword>
<evidence type="ECO:0000259" key="6">
    <source>
        <dbReference type="PROSITE" id="PS51360"/>
    </source>
</evidence>
<comment type="caution">
    <text evidence="8">The sequence shown here is derived from an EMBL/GenBank/DDBJ whole genome shotgun (WGS) entry which is preliminary data.</text>
</comment>
<dbReference type="Pfam" id="PF02213">
    <property type="entry name" value="GYF"/>
    <property type="match status" value="1"/>
</dbReference>
<dbReference type="InterPro" id="IPR058668">
    <property type="entry name" value="NERD_dom"/>
</dbReference>
<organism evidence="8 9">
    <name type="scientific">Acorus calamus</name>
    <name type="common">Sweet flag</name>
    <dbReference type="NCBI Taxonomy" id="4465"/>
    <lineage>
        <taxon>Eukaryota</taxon>
        <taxon>Viridiplantae</taxon>
        <taxon>Streptophyta</taxon>
        <taxon>Embryophyta</taxon>
        <taxon>Tracheophyta</taxon>
        <taxon>Spermatophyta</taxon>
        <taxon>Magnoliopsida</taxon>
        <taxon>Liliopsida</taxon>
        <taxon>Acoraceae</taxon>
        <taxon>Acorus</taxon>
    </lineage>
</organism>
<evidence type="ECO:0000256" key="3">
    <source>
        <dbReference type="ARBA" id="ARBA00022833"/>
    </source>
</evidence>
<dbReference type="InterPro" id="IPR001965">
    <property type="entry name" value="Znf_PHD"/>
</dbReference>
<dbReference type="InterPro" id="IPR003121">
    <property type="entry name" value="SWIB_MDM2_domain"/>
</dbReference>
<keyword evidence="3" id="KW-0862">Zinc</keyword>
<dbReference type="InterPro" id="IPR019786">
    <property type="entry name" value="Zinc_finger_PHD-type_CS"/>
</dbReference>
<dbReference type="InterPro" id="IPR004343">
    <property type="entry name" value="Plus-3_dom"/>
</dbReference>
<evidence type="ECO:0000256" key="4">
    <source>
        <dbReference type="SAM" id="MobiDB-lite"/>
    </source>
</evidence>
<dbReference type="InterPro" id="IPR036885">
    <property type="entry name" value="SWIB_MDM2_dom_sf"/>
</dbReference>
<dbReference type="SUPFAM" id="SSF47592">
    <property type="entry name" value="SWIB/MDM2 domain"/>
    <property type="match status" value="1"/>
</dbReference>
<dbReference type="PANTHER" id="PTHR46851">
    <property type="entry name" value="OS01G0884500 PROTEIN"/>
    <property type="match status" value="1"/>
</dbReference>
<dbReference type="EMBL" id="JAUJYO010000002">
    <property type="protein sequence ID" value="KAK1322997.1"/>
    <property type="molecule type" value="Genomic_DNA"/>
</dbReference>
<dbReference type="Gene3D" id="3.30.1490.40">
    <property type="match status" value="1"/>
</dbReference>
<dbReference type="SMART" id="SM00719">
    <property type="entry name" value="Plus3"/>
    <property type="match status" value="1"/>
</dbReference>
<evidence type="ECO:0000259" key="5">
    <source>
        <dbReference type="PROSITE" id="PS50829"/>
    </source>
</evidence>
<feature type="region of interest" description="Disordered" evidence="4">
    <location>
        <begin position="618"/>
        <end position="642"/>
    </location>
</feature>
<gene>
    <name evidence="8" type="ORF">QJS10_CPA02g00816</name>
</gene>
<dbReference type="SUPFAM" id="SSF55277">
    <property type="entry name" value="GYF domain"/>
    <property type="match status" value="1"/>
</dbReference>
<accession>A0AAV9FBX4</accession>
<dbReference type="PROSITE" id="PS01359">
    <property type="entry name" value="ZF_PHD_1"/>
    <property type="match status" value="1"/>
</dbReference>
<dbReference type="Gene3D" id="3.90.70.200">
    <property type="entry name" value="Plus-3 domain"/>
    <property type="match status" value="1"/>
</dbReference>
<dbReference type="PROSITE" id="PS51360">
    <property type="entry name" value="PLUS3"/>
    <property type="match status" value="1"/>
</dbReference>
<dbReference type="PROSITE" id="PS51925">
    <property type="entry name" value="SWIB_MDM2"/>
    <property type="match status" value="1"/>
</dbReference>
<proteinExistence type="predicted"/>
<dbReference type="Pfam" id="PF03126">
    <property type="entry name" value="Plus-3"/>
    <property type="match status" value="1"/>
</dbReference>
<dbReference type="InterPro" id="IPR011011">
    <property type="entry name" value="Znf_FYVE_PHD"/>
</dbReference>
<dbReference type="CDD" id="cd15568">
    <property type="entry name" value="PHD5_NSD"/>
    <property type="match status" value="1"/>
</dbReference>
<dbReference type="InterPro" id="IPR036128">
    <property type="entry name" value="Plus3-like_sf"/>
</dbReference>
<dbReference type="InterPro" id="IPR013083">
    <property type="entry name" value="Znf_RING/FYVE/PHD"/>
</dbReference>
<evidence type="ECO:0000256" key="1">
    <source>
        <dbReference type="ARBA" id="ARBA00022723"/>
    </source>
</evidence>
<dbReference type="Gene3D" id="3.30.40.10">
    <property type="entry name" value="Zinc/RING finger domain, C3HC4 (zinc finger)"/>
    <property type="match status" value="1"/>
</dbReference>
<keyword evidence="2" id="KW-0863">Zinc-finger</keyword>
<feature type="domain" description="DM2" evidence="7">
    <location>
        <begin position="230"/>
        <end position="314"/>
    </location>
</feature>
<dbReference type="AlphaFoldDB" id="A0AAV9FBX4"/>
<feature type="domain" description="Plus3" evidence="6">
    <location>
        <begin position="369"/>
        <end position="502"/>
    </location>
</feature>
<dbReference type="PANTHER" id="PTHR46851:SF11">
    <property type="entry name" value="GYF DOMAIN-CONTAINING PROTEIN"/>
    <property type="match status" value="1"/>
</dbReference>
<sequence>MLLGVQSSEMREEKRRKKEEIAEDYCFVCKDGGLLLVCDYKDCLKAYHPQCVGKDNSFIDTKRHYSCDWHSCFLCHKRSHFRCFVCPRSVCRACIENSEFVCTREGKGFCAHCLKLTKLIEENVDVDSDGGKVDFKDTETYEFLFLDYWVIVKEKEGITLEEICNASALLKNNQNYESGFDLYKDPEEEDVISAGDDMEIDKDDGISFLEKPRGSHGRKMMTLKKSGSLKREFIGWASKELAEFLTSIGKDIEKPLTQLEVSDIIKEYVHSNNLHHPNKKKKAIICDARLYSIFKKKTLNRRKVEELLERHFSDYQESEDDFLFGAEEDNYATTNKRQKGSDFDFTDHGLKRNGYKKKVSGTPKSCYAAVVSKNIKKVYLKQSLVTKLLKTPETFESKVVDCFVRIKCDRMDIYIPRNSHQLVQVIGINKGSETYKIGDTSTDIIFRVSDVLKDIQISMLSDDNFTEEECEDLRQRVKDGLLKRPLLVDLEKKARNLHADITNHWIETEILVLQNQIDRANEKGWRRELYEFMERKQLLTTESERARLLNELPEVVADEAAELKDATESPVQGELEGKEAVSSEAAVERVNKGSTFSRMISNFLSESGVAWNEKSSIGEVKGEEQPLNEDRQSDGVEAASSKGLIESELNEVEQLLNEEKLSNAERTIIDIDNSDEDVNNIRITNETPVIELDDDDDDVDDHIVSDEKSISVYVDDLCEIWHYKDPFGKVHGPFMMKYLRRWKERNYFKDDFKVWKTGQSEEEAVLLIDALNQSVFSSKT</sequence>